<feature type="domain" description="RING-type" evidence="5">
    <location>
        <begin position="251"/>
        <end position="286"/>
    </location>
</feature>
<evidence type="ECO:0000256" key="1">
    <source>
        <dbReference type="ARBA" id="ARBA00022723"/>
    </source>
</evidence>
<dbReference type="Pfam" id="PF13920">
    <property type="entry name" value="zf-C3HC4_3"/>
    <property type="match status" value="1"/>
</dbReference>
<dbReference type="GO" id="GO:0043067">
    <property type="term" value="P:regulation of programmed cell death"/>
    <property type="evidence" value="ECO:0007669"/>
    <property type="project" value="TreeGrafter"/>
</dbReference>
<dbReference type="GO" id="GO:0008270">
    <property type="term" value="F:zinc ion binding"/>
    <property type="evidence" value="ECO:0007669"/>
    <property type="project" value="UniProtKB-KW"/>
</dbReference>
<dbReference type="Gene3D" id="3.30.40.10">
    <property type="entry name" value="Zinc/RING finger domain, C3HC4 (zinc finger)"/>
    <property type="match status" value="1"/>
</dbReference>
<dbReference type="OrthoDB" id="1711136at2759"/>
<dbReference type="CDD" id="cd16649">
    <property type="entry name" value="mRING-HC-C3HC5_CGRF1-like"/>
    <property type="match status" value="1"/>
</dbReference>
<dbReference type="InterPro" id="IPR001841">
    <property type="entry name" value="Znf_RING"/>
</dbReference>
<proteinExistence type="predicted"/>
<dbReference type="PANTHER" id="PTHR42647:SF12">
    <property type="entry name" value="BOI-RELATED E3 UBIQUITIN-PROTEIN LIGASE 2-RELATED"/>
    <property type="match status" value="1"/>
</dbReference>
<dbReference type="PANTHER" id="PTHR42647">
    <property type="entry name" value="SBP (S-RIBONUCLEASE BINDING PROTEIN) FAMILY PROTEIN"/>
    <property type="match status" value="1"/>
</dbReference>
<sequence length="298" mass="32982">MMNQIEANACIYNYNTTQMWCGMPLSGTTTVETLLPTIYGSVIADSKATTAPIKSETELNYNNIQQLLPRKRSRDTYSSSNSINPLLSLQLQQQQFDVEHLISQHMEKVRLEIEENRKRQARRIIEVIEEGTMKRLRAKEGEIQKIGKLNSALEERVKSLCMENQIWRDLAQANEAAANALRTNLEHVLAATTRIDDAAAAMMDDAQSCCGSTSRGGGAGAEEEEVQERRMMASRAQDKGSSTGTALSRMCRNCGKGGACVLLLPCRHLCLCRVCGSNLHTCPICKSTKNASLHVNMP</sequence>
<gene>
    <name evidence="6" type="ORF">HS088_TW19G00418</name>
</gene>
<dbReference type="PIRSF" id="PIRSF036836">
    <property type="entry name" value="RNase_bind_SBP1"/>
    <property type="match status" value="1"/>
</dbReference>
<keyword evidence="1" id="KW-0479">Metal-binding</keyword>
<keyword evidence="3" id="KW-0862">Zinc</keyword>
<keyword evidence="7" id="KW-1185">Reference proteome</keyword>
<organism evidence="6 7">
    <name type="scientific">Tripterygium wilfordii</name>
    <name type="common">Thunder God vine</name>
    <dbReference type="NCBI Taxonomy" id="458696"/>
    <lineage>
        <taxon>Eukaryota</taxon>
        <taxon>Viridiplantae</taxon>
        <taxon>Streptophyta</taxon>
        <taxon>Embryophyta</taxon>
        <taxon>Tracheophyta</taxon>
        <taxon>Spermatophyta</taxon>
        <taxon>Magnoliopsida</taxon>
        <taxon>eudicotyledons</taxon>
        <taxon>Gunneridae</taxon>
        <taxon>Pentapetalae</taxon>
        <taxon>rosids</taxon>
        <taxon>fabids</taxon>
        <taxon>Celastrales</taxon>
        <taxon>Celastraceae</taxon>
        <taxon>Tripterygium</taxon>
    </lineage>
</organism>
<evidence type="ECO:0000313" key="6">
    <source>
        <dbReference type="EMBL" id="KAF5730818.1"/>
    </source>
</evidence>
<name>A0A7J7C9K6_TRIWF</name>
<dbReference type="InterPro" id="IPR013083">
    <property type="entry name" value="Znf_RING/FYVE/PHD"/>
</dbReference>
<dbReference type="EMBL" id="JAAARO010000019">
    <property type="protein sequence ID" value="KAF5730818.1"/>
    <property type="molecule type" value="Genomic_DNA"/>
</dbReference>
<dbReference type="GO" id="GO:0004842">
    <property type="term" value="F:ubiquitin-protein transferase activity"/>
    <property type="evidence" value="ECO:0007669"/>
    <property type="project" value="TreeGrafter"/>
</dbReference>
<dbReference type="AlphaFoldDB" id="A0A7J7C9K6"/>
<dbReference type="PROSITE" id="PS50089">
    <property type="entry name" value="ZF_RING_2"/>
    <property type="match status" value="1"/>
</dbReference>
<evidence type="ECO:0000259" key="5">
    <source>
        <dbReference type="PROSITE" id="PS50089"/>
    </source>
</evidence>
<evidence type="ECO:0000256" key="2">
    <source>
        <dbReference type="ARBA" id="ARBA00022771"/>
    </source>
</evidence>
<evidence type="ECO:0000256" key="3">
    <source>
        <dbReference type="ARBA" id="ARBA00022833"/>
    </source>
</evidence>
<accession>A0A7J7C9K6</accession>
<evidence type="ECO:0000256" key="4">
    <source>
        <dbReference type="PROSITE-ProRule" id="PRU00175"/>
    </source>
</evidence>
<keyword evidence="2 4" id="KW-0863">Zinc-finger</keyword>
<dbReference type="InParanoid" id="A0A7J7C9K6"/>
<comment type="caution">
    <text evidence="6">The sequence shown here is derived from an EMBL/GenBank/DDBJ whole genome shotgun (WGS) entry which is preliminary data.</text>
</comment>
<protein>
    <recommendedName>
        <fullName evidence="5">RING-type domain-containing protein</fullName>
    </recommendedName>
</protein>
<evidence type="ECO:0000313" key="7">
    <source>
        <dbReference type="Proteomes" id="UP000593562"/>
    </source>
</evidence>
<reference evidence="6 7" key="1">
    <citation type="journal article" date="2020" name="Nat. Commun.">
        <title>Genome of Tripterygium wilfordii and identification of cytochrome P450 involved in triptolide biosynthesis.</title>
        <authorList>
            <person name="Tu L."/>
            <person name="Su P."/>
            <person name="Zhang Z."/>
            <person name="Gao L."/>
            <person name="Wang J."/>
            <person name="Hu T."/>
            <person name="Zhou J."/>
            <person name="Zhang Y."/>
            <person name="Zhao Y."/>
            <person name="Liu Y."/>
            <person name="Song Y."/>
            <person name="Tong Y."/>
            <person name="Lu Y."/>
            <person name="Yang J."/>
            <person name="Xu C."/>
            <person name="Jia M."/>
            <person name="Peters R.J."/>
            <person name="Huang L."/>
            <person name="Gao W."/>
        </authorList>
    </citation>
    <scope>NUCLEOTIDE SEQUENCE [LARGE SCALE GENOMIC DNA]</scope>
    <source>
        <strain evidence="7">cv. XIE 37</strain>
        <tissue evidence="6">Leaf</tissue>
    </source>
</reference>
<dbReference type="Proteomes" id="UP000593562">
    <property type="component" value="Unassembled WGS sequence"/>
</dbReference>